<dbReference type="Proteomes" id="UP001172457">
    <property type="component" value="Chromosome 2"/>
</dbReference>
<dbReference type="Pfam" id="PF23598">
    <property type="entry name" value="LRR_14"/>
    <property type="match status" value="2"/>
</dbReference>
<evidence type="ECO:0000256" key="3">
    <source>
        <dbReference type="ARBA" id="ARBA00022821"/>
    </source>
</evidence>
<dbReference type="InterPro" id="IPR042197">
    <property type="entry name" value="Apaf_helical"/>
</dbReference>
<accession>A0AA38U0X2</accession>
<evidence type="ECO:0000313" key="7">
    <source>
        <dbReference type="Proteomes" id="UP001172457"/>
    </source>
</evidence>
<dbReference type="Gene3D" id="3.80.10.10">
    <property type="entry name" value="Ribonuclease Inhibitor"/>
    <property type="match status" value="3"/>
</dbReference>
<dbReference type="InterPro" id="IPR003591">
    <property type="entry name" value="Leu-rich_rpt_typical-subtyp"/>
</dbReference>
<protein>
    <recommendedName>
        <fullName evidence="5">TIR domain-containing protein</fullName>
    </recommendedName>
</protein>
<feature type="domain" description="TIR" evidence="5">
    <location>
        <begin position="34"/>
        <end position="164"/>
    </location>
</feature>
<dbReference type="SMART" id="SM00369">
    <property type="entry name" value="LRR_TYP"/>
    <property type="match status" value="6"/>
</dbReference>
<dbReference type="EMBL" id="JARYMX010000002">
    <property type="protein sequence ID" value="KAJ9564031.1"/>
    <property type="molecule type" value="Genomic_DNA"/>
</dbReference>
<dbReference type="PRINTS" id="PR00364">
    <property type="entry name" value="DISEASERSIST"/>
</dbReference>
<dbReference type="Pfam" id="PF23282">
    <property type="entry name" value="WHD_ROQ1"/>
    <property type="match status" value="2"/>
</dbReference>
<name>A0AA38U0X2_9ASTR</name>
<keyword evidence="7" id="KW-1185">Reference proteome</keyword>
<comment type="caution">
    <text evidence="6">The sequence shown here is derived from an EMBL/GenBank/DDBJ whole genome shotgun (WGS) entry which is preliminary data.</text>
</comment>
<gene>
    <name evidence="6" type="ORF">OSB04_009191</name>
</gene>
<evidence type="ECO:0000259" key="5">
    <source>
        <dbReference type="PROSITE" id="PS50104"/>
    </source>
</evidence>
<dbReference type="Pfam" id="PF00931">
    <property type="entry name" value="NB-ARC"/>
    <property type="match status" value="1"/>
</dbReference>
<organism evidence="6 7">
    <name type="scientific">Centaurea solstitialis</name>
    <name type="common">yellow star-thistle</name>
    <dbReference type="NCBI Taxonomy" id="347529"/>
    <lineage>
        <taxon>Eukaryota</taxon>
        <taxon>Viridiplantae</taxon>
        <taxon>Streptophyta</taxon>
        <taxon>Embryophyta</taxon>
        <taxon>Tracheophyta</taxon>
        <taxon>Spermatophyta</taxon>
        <taxon>Magnoliopsida</taxon>
        <taxon>eudicotyledons</taxon>
        <taxon>Gunneridae</taxon>
        <taxon>Pentapetalae</taxon>
        <taxon>asterids</taxon>
        <taxon>campanulids</taxon>
        <taxon>Asterales</taxon>
        <taxon>Asteraceae</taxon>
        <taxon>Carduoideae</taxon>
        <taxon>Cardueae</taxon>
        <taxon>Centaureinae</taxon>
        <taxon>Centaurea</taxon>
    </lineage>
</organism>
<proteinExistence type="predicted"/>
<dbReference type="GO" id="GO:0051707">
    <property type="term" value="P:response to other organism"/>
    <property type="evidence" value="ECO:0007669"/>
    <property type="project" value="UniProtKB-ARBA"/>
</dbReference>
<dbReference type="SUPFAM" id="SSF46785">
    <property type="entry name" value="Winged helix' DNA-binding domain"/>
    <property type="match status" value="1"/>
</dbReference>
<sequence length="1192" mass="135876">MASSTSTSSIRKSFKYRSSSSSTSPFEKKKKKRFKYHVYVSFSEEDMRNTTFIHQLFEALMVEGICTYYKADDDDDDDEKLKQLIEESKFFIIVFSKNYASSSYCLNELVKIAECQDPPPILRLFTPSTMAIIHGISCFVESFFVYRGEAKTIENIVENILLGLSFTNLWVDVNLVGMEARVKDVVSLLETGFNNAFTIGIKGIGGIGKTTLAKTIYGKIYNQFEESSFVEDVREVSRTSGLASLQKKILSDVLHDEDITVSSVLDGKSMMKEKLHCKKVLLVLDDVDHIDQLQALAGAPDWFKPGSIIIVTTRDEQVLVAHGVKCIHTVECLFNEEAIYLFSRHAFGRDIPIQGYRELSLQFVSYTAGIPLTIKVMGSFLCGKKEHQWIDTLERLKTIPLAKIPEEILELSYNDLEVDCKEVFLDVACLLKGLPVDSISRILERPGIQARDALRILEKKSLITIKDHRYVVMHPLIEAVGKAIDRCVHLDDSNKHSRLWARDEIEYVLAQNLGNEATIAIAVDIPVKLCSEVVTKGFGSMKNLRLLQVVSEIDDDYDEKIGQIRLNFPYVLRFLSWKGYPHWSLPKTFLGNSLVVLEMPYSRIVQLWEGGERTILYKLKFLNLRHSRLKTLDLGLTPNLERLDLEDCNHLVDLHIPHVGYLERLMYANLSGCSRVKKSFPEKGTLEELECRYISLPVDIYKEIFLHVACLLKGFQKEDVIRILGTCYSHVKRALSVIEIADLISIDDHQYVVMHPHIEAMGKNIVCRDHPDKPNQRFLLWIRGEIEYVLANDLGTEATKAIAVGGVKLTSEIVTKGFESMKGLELLHIVSEIDDEKIGQISLNFPNGLRFLSWEGYPHGYLPKTFNADNLVALEMPYSRIIQLWEGEETKTLSRLNFLNLRHTQLRTLDLDMSPYLVRLELEGCKHLVELLHTVISCLRFLVYLNLSGCLGIKSFVFIKELRSLQILSLSDLYLKEFPDIIPGHCDNGLLELRFRHNDIEEVPSSIENLRMLVRLDFHSCRKLRSLPDSICGLQHLRNLKLYGCSTLEELPQDVGCLGCLEKLNLSYTSIKHLPDSICKLGNLKTLKLSFCRSLEKLPRDLGELRCLEKLVLMECTQVKDVPDSICRLKHLKYLNLLDCCKLEKLPKEVGNLVSLEVLNVKGTRIRQLPPSISKLIHLEIHAPKKDRSCFN</sequence>
<dbReference type="SUPFAM" id="SSF52540">
    <property type="entry name" value="P-loop containing nucleoside triphosphate hydrolases"/>
    <property type="match status" value="1"/>
</dbReference>
<dbReference type="InterPro" id="IPR044974">
    <property type="entry name" value="Disease_R_plants"/>
</dbReference>
<dbReference type="SUPFAM" id="SSF52058">
    <property type="entry name" value="L domain-like"/>
    <property type="match status" value="2"/>
</dbReference>
<dbReference type="PROSITE" id="PS50104">
    <property type="entry name" value="TIR"/>
    <property type="match status" value="1"/>
</dbReference>
<dbReference type="PANTHER" id="PTHR11017">
    <property type="entry name" value="LEUCINE-RICH REPEAT-CONTAINING PROTEIN"/>
    <property type="match status" value="1"/>
</dbReference>
<dbReference type="GO" id="GO:0007165">
    <property type="term" value="P:signal transduction"/>
    <property type="evidence" value="ECO:0007669"/>
    <property type="project" value="InterPro"/>
</dbReference>
<dbReference type="InterPro" id="IPR035897">
    <property type="entry name" value="Toll_tir_struct_dom_sf"/>
</dbReference>
<dbReference type="SMART" id="SM00255">
    <property type="entry name" value="TIR"/>
    <property type="match status" value="1"/>
</dbReference>
<dbReference type="Pfam" id="PF01582">
    <property type="entry name" value="TIR"/>
    <property type="match status" value="1"/>
</dbReference>
<reference evidence="6" key="1">
    <citation type="submission" date="2023-03" db="EMBL/GenBank/DDBJ databases">
        <title>Chromosome-scale reference genome and RAD-based genetic map of yellow starthistle (Centaurea solstitialis) reveal putative structural variation and QTLs associated with invader traits.</title>
        <authorList>
            <person name="Reatini B."/>
            <person name="Cang F.A."/>
            <person name="Jiang Q."/>
            <person name="Mckibben M.T.W."/>
            <person name="Barker M.S."/>
            <person name="Rieseberg L.H."/>
            <person name="Dlugosch K.M."/>
        </authorList>
    </citation>
    <scope>NUCLEOTIDE SEQUENCE</scope>
    <source>
        <strain evidence="6">CAN-66</strain>
        <tissue evidence="6">Leaf</tissue>
    </source>
</reference>
<evidence type="ECO:0000256" key="1">
    <source>
        <dbReference type="ARBA" id="ARBA00022614"/>
    </source>
</evidence>
<dbReference type="InterPro" id="IPR055414">
    <property type="entry name" value="LRR_R13L4/SHOC2-like"/>
</dbReference>
<dbReference type="InterPro" id="IPR058192">
    <property type="entry name" value="WHD_ROQ1-like"/>
</dbReference>
<evidence type="ECO:0000256" key="2">
    <source>
        <dbReference type="ARBA" id="ARBA00022737"/>
    </source>
</evidence>
<dbReference type="InterPro" id="IPR032675">
    <property type="entry name" value="LRR_dom_sf"/>
</dbReference>
<dbReference type="GO" id="GO:0043531">
    <property type="term" value="F:ADP binding"/>
    <property type="evidence" value="ECO:0007669"/>
    <property type="project" value="InterPro"/>
</dbReference>
<dbReference type="Gene3D" id="3.40.50.10140">
    <property type="entry name" value="Toll/interleukin-1 receptor homology (TIR) domain"/>
    <property type="match status" value="1"/>
</dbReference>
<keyword evidence="1" id="KW-0433">Leucine-rich repeat</keyword>
<feature type="region of interest" description="Disordered" evidence="4">
    <location>
        <begin position="1"/>
        <end position="25"/>
    </location>
</feature>
<dbReference type="SUPFAM" id="SSF52200">
    <property type="entry name" value="Toll/Interleukin receptor TIR domain"/>
    <property type="match status" value="1"/>
</dbReference>
<dbReference type="InterPro" id="IPR027417">
    <property type="entry name" value="P-loop_NTPase"/>
</dbReference>
<evidence type="ECO:0000256" key="4">
    <source>
        <dbReference type="SAM" id="MobiDB-lite"/>
    </source>
</evidence>
<dbReference type="PANTHER" id="PTHR11017:SF544">
    <property type="entry name" value="ADP-RIBOSYL CYCLASE_CYCLIC ADP-RIBOSE HYDROLASE"/>
    <property type="match status" value="1"/>
</dbReference>
<keyword evidence="3" id="KW-0611">Plant defense</keyword>
<dbReference type="InterPro" id="IPR036390">
    <property type="entry name" value="WH_DNA-bd_sf"/>
</dbReference>
<dbReference type="InterPro" id="IPR002182">
    <property type="entry name" value="NB-ARC"/>
</dbReference>
<dbReference type="Gene3D" id="1.10.8.430">
    <property type="entry name" value="Helical domain of apoptotic protease-activating factors"/>
    <property type="match status" value="1"/>
</dbReference>
<dbReference type="AlphaFoldDB" id="A0AA38U0X2"/>
<dbReference type="InterPro" id="IPR000157">
    <property type="entry name" value="TIR_dom"/>
</dbReference>
<dbReference type="GO" id="GO:0006952">
    <property type="term" value="P:defense response"/>
    <property type="evidence" value="ECO:0007669"/>
    <property type="project" value="UniProtKB-KW"/>
</dbReference>
<evidence type="ECO:0000313" key="6">
    <source>
        <dbReference type="EMBL" id="KAJ9564031.1"/>
    </source>
</evidence>
<keyword evidence="2" id="KW-0677">Repeat</keyword>
<dbReference type="Gene3D" id="3.40.50.300">
    <property type="entry name" value="P-loop containing nucleotide triphosphate hydrolases"/>
    <property type="match status" value="1"/>
</dbReference>